<proteinExistence type="predicted"/>
<reference evidence="1 2" key="1">
    <citation type="submission" date="2009-02" db="EMBL/GenBank/DDBJ databases">
        <title>The Genome Sequence of Fusobacterium sp. 3_1_5R.</title>
        <authorList>
            <consortium name="The Broad Institute Genome Sequencing Platform"/>
            <person name="Ward D."/>
            <person name="Young S.K."/>
            <person name="Kodira C.D."/>
            <person name="Zeng Q."/>
            <person name="Koehrsen M."/>
            <person name="Alvarado L."/>
            <person name="Berlin A."/>
            <person name="Borenstein D."/>
            <person name="Chen Z."/>
            <person name="Engels R."/>
            <person name="Freedman E."/>
            <person name="Gellesch M."/>
            <person name="Goldberg J."/>
            <person name="Griggs A."/>
            <person name="Gujja S."/>
            <person name="Heiman D."/>
            <person name="Hepburn T."/>
            <person name="Howarth C."/>
            <person name="Jen D."/>
            <person name="Larson L."/>
            <person name="Lewis B."/>
            <person name="Mehta T."/>
            <person name="Park D."/>
            <person name="Pearson M."/>
            <person name="Roberts A."/>
            <person name="Saif S."/>
            <person name="Shea T."/>
            <person name="Shenoy N."/>
            <person name="Sisk P."/>
            <person name="Stolte C."/>
            <person name="Sykes S."/>
            <person name="Walk T."/>
            <person name="White J."/>
            <person name="Yandava C."/>
            <person name="Allen-Vercoe E."/>
            <person name="Strauss J."/>
            <person name="Ambrose C."/>
            <person name="Lander E."/>
            <person name="Nusbaum C."/>
            <person name="Galagan J."/>
            <person name="Birren B."/>
        </authorList>
    </citation>
    <scope>NUCLEOTIDE SEQUENCE [LARGE SCALE GENOMIC DNA]</scope>
    <source>
        <strain evidence="1 2">3_1_5R</strain>
    </source>
</reference>
<gene>
    <name evidence="1" type="ORF">FSBG_00153</name>
</gene>
<dbReference type="AlphaFoldDB" id="E5BEX5"/>
<dbReference type="HOGENOM" id="CLU_207809_1_0_0"/>
<evidence type="ECO:0000313" key="2">
    <source>
        <dbReference type="Proteomes" id="UP000002975"/>
    </source>
</evidence>
<keyword evidence="2" id="KW-1185">Reference proteome</keyword>
<organism evidence="1 2">
    <name type="scientific">Fusobacterium gonidiaformans 3-1-5R</name>
    <dbReference type="NCBI Taxonomy" id="469605"/>
    <lineage>
        <taxon>Bacteria</taxon>
        <taxon>Fusobacteriati</taxon>
        <taxon>Fusobacteriota</taxon>
        <taxon>Fusobacteriia</taxon>
        <taxon>Fusobacteriales</taxon>
        <taxon>Fusobacteriaceae</taxon>
        <taxon>Fusobacterium</taxon>
    </lineage>
</organism>
<dbReference type="RefSeq" id="WP_008800735.1">
    <property type="nucleotide sequence ID" value="NZ_GG657971.1"/>
</dbReference>
<dbReference type="EMBL" id="GG657971">
    <property type="protein sequence ID" value="EFS20656.1"/>
    <property type="molecule type" value="Genomic_DNA"/>
</dbReference>
<name>E5BEX5_9FUSO</name>
<sequence>MEKRILKVSFSKTGNGMGARIPLSIPLLKKMGITQEEREVEVMYDEERQQVIIQKKK</sequence>
<accession>E5BEX5</accession>
<dbReference type="BioCyc" id="FSP469605-HMP:GTSP-155-MONOMER"/>
<evidence type="ECO:0000313" key="1">
    <source>
        <dbReference type="EMBL" id="EFS20656.1"/>
    </source>
</evidence>
<dbReference type="Proteomes" id="UP000002975">
    <property type="component" value="Unassembled WGS sequence"/>
</dbReference>
<protein>
    <recommendedName>
        <fullName evidence="3">SpoVT-AbrB domain-containing protein</fullName>
    </recommendedName>
</protein>
<evidence type="ECO:0008006" key="3">
    <source>
        <dbReference type="Google" id="ProtNLM"/>
    </source>
</evidence>